<dbReference type="EMBL" id="BTRK01000005">
    <property type="protein sequence ID" value="GMR52085.1"/>
    <property type="molecule type" value="Genomic_DNA"/>
</dbReference>
<organism evidence="1 2">
    <name type="scientific">Pristionchus mayeri</name>
    <dbReference type="NCBI Taxonomy" id="1317129"/>
    <lineage>
        <taxon>Eukaryota</taxon>
        <taxon>Metazoa</taxon>
        <taxon>Ecdysozoa</taxon>
        <taxon>Nematoda</taxon>
        <taxon>Chromadorea</taxon>
        <taxon>Rhabditida</taxon>
        <taxon>Rhabditina</taxon>
        <taxon>Diplogasteromorpha</taxon>
        <taxon>Diplogasteroidea</taxon>
        <taxon>Neodiplogasteridae</taxon>
        <taxon>Pristionchus</taxon>
    </lineage>
</organism>
<sequence>SCFVNTPRSHLSDSLRAKCDALPYRTSYTGNRCYFAIIREINHKEASSICSSILPGSQIASKVPENIF</sequence>
<evidence type="ECO:0000313" key="1">
    <source>
        <dbReference type="EMBL" id="GMR52085.1"/>
    </source>
</evidence>
<dbReference type="AlphaFoldDB" id="A0AAN5CX63"/>
<feature type="non-terminal residue" evidence="1">
    <location>
        <position position="1"/>
    </location>
</feature>
<name>A0AAN5CX63_9BILA</name>
<protein>
    <submittedName>
        <fullName evidence="1">Uncharacterized protein</fullName>
    </submittedName>
</protein>
<evidence type="ECO:0000313" key="2">
    <source>
        <dbReference type="Proteomes" id="UP001328107"/>
    </source>
</evidence>
<feature type="non-terminal residue" evidence="1">
    <location>
        <position position="68"/>
    </location>
</feature>
<accession>A0AAN5CX63</accession>
<comment type="caution">
    <text evidence="1">The sequence shown here is derived from an EMBL/GenBank/DDBJ whole genome shotgun (WGS) entry which is preliminary data.</text>
</comment>
<keyword evidence="2" id="KW-1185">Reference proteome</keyword>
<gene>
    <name evidence="1" type="ORF">PMAYCL1PPCAC_22280</name>
</gene>
<dbReference type="Proteomes" id="UP001328107">
    <property type="component" value="Unassembled WGS sequence"/>
</dbReference>
<reference evidence="2" key="1">
    <citation type="submission" date="2022-10" db="EMBL/GenBank/DDBJ databases">
        <title>Genome assembly of Pristionchus species.</title>
        <authorList>
            <person name="Yoshida K."/>
            <person name="Sommer R.J."/>
        </authorList>
    </citation>
    <scope>NUCLEOTIDE SEQUENCE [LARGE SCALE GENOMIC DNA]</scope>
    <source>
        <strain evidence="2">RS5460</strain>
    </source>
</reference>
<proteinExistence type="predicted"/>